<dbReference type="AlphaFoldDB" id="A0A420KE96"/>
<sequence length="150" mass="15664">MRYRREVSFAIALAALALSGCQSAGAHRAAVQDDSTDRLTVGTVQRQIQIGMSGAQVAQVLGSPNIVSSDEERREVWVYDKIATDRAYSASSGGVQALVLGFGGAAAGGIGGGAGASAGASSTSQRTLTVVIKFDHERKVRDFAYHTSRF</sequence>
<evidence type="ECO:0000256" key="2">
    <source>
        <dbReference type="SAM" id="SignalP"/>
    </source>
</evidence>
<name>A0A420KE96_9BURK</name>
<dbReference type="InterPro" id="IPR037873">
    <property type="entry name" value="BamE-like"/>
</dbReference>
<dbReference type="Gene3D" id="3.30.1450.10">
    <property type="match status" value="1"/>
</dbReference>
<proteinExistence type="predicted"/>
<dbReference type="Proteomes" id="UP000216225">
    <property type="component" value="Unassembled WGS sequence"/>
</dbReference>
<dbReference type="EMBL" id="NKDB02000001">
    <property type="protein sequence ID" value="RKJ98252.1"/>
    <property type="molecule type" value="Genomic_DNA"/>
</dbReference>
<evidence type="ECO:0000256" key="1">
    <source>
        <dbReference type="ARBA" id="ARBA00022729"/>
    </source>
</evidence>
<gene>
    <name evidence="3" type="ORF">CE154_000315</name>
</gene>
<comment type="caution">
    <text evidence="3">The sequence shown here is derived from an EMBL/GenBank/DDBJ whole genome shotgun (WGS) entry which is preliminary data.</text>
</comment>
<organism evidence="3 4">
    <name type="scientific">Alicycliphilus denitrificans</name>
    <dbReference type="NCBI Taxonomy" id="179636"/>
    <lineage>
        <taxon>Bacteria</taxon>
        <taxon>Pseudomonadati</taxon>
        <taxon>Pseudomonadota</taxon>
        <taxon>Betaproteobacteria</taxon>
        <taxon>Burkholderiales</taxon>
        <taxon>Comamonadaceae</taxon>
        <taxon>Alicycliphilus</taxon>
    </lineage>
</organism>
<feature type="chain" id="PRO_5019423100" description="Outer membrane protein assembly factor BamE" evidence="2">
    <location>
        <begin position="25"/>
        <end position="150"/>
    </location>
</feature>
<evidence type="ECO:0000313" key="3">
    <source>
        <dbReference type="EMBL" id="RKJ98252.1"/>
    </source>
</evidence>
<dbReference type="RefSeq" id="WP_094434184.1">
    <property type="nucleotide sequence ID" value="NZ_NKDB02000001.1"/>
</dbReference>
<dbReference type="PROSITE" id="PS51257">
    <property type="entry name" value="PROKAR_LIPOPROTEIN"/>
    <property type="match status" value="1"/>
</dbReference>
<keyword evidence="1 2" id="KW-0732">Signal</keyword>
<evidence type="ECO:0000313" key="4">
    <source>
        <dbReference type="Proteomes" id="UP000216225"/>
    </source>
</evidence>
<accession>A0A420KE96</accession>
<reference evidence="3 4" key="1">
    <citation type="submission" date="2018-09" db="EMBL/GenBank/DDBJ databases">
        <title>Genome comparison of Alicycliphilus sp. BQ1, a polyurethanolytic bacterium, with its closest phylogenetic relatives Alicycliphilus denitrificans BC and K601, unable to attack polyurethane.</title>
        <authorList>
            <person name="Loza-Tavera H."/>
            <person name="Lozano L."/>
            <person name="Cevallos M."/>
            <person name="Maya-Lucas O."/>
            <person name="Garcia-Mena J."/>
            <person name="Hernandez J."/>
        </authorList>
    </citation>
    <scope>NUCLEOTIDE SEQUENCE [LARGE SCALE GENOMIC DNA]</scope>
    <source>
        <strain evidence="3 4">BQ1</strain>
    </source>
</reference>
<evidence type="ECO:0008006" key="5">
    <source>
        <dbReference type="Google" id="ProtNLM"/>
    </source>
</evidence>
<protein>
    <recommendedName>
        <fullName evidence="5">Outer membrane protein assembly factor BamE</fullName>
    </recommendedName>
</protein>
<feature type="signal peptide" evidence="2">
    <location>
        <begin position="1"/>
        <end position="24"/>
    </location>
</feature>